<dbReference type="InterPro" id="IPR012910">
    <property type="entry name" value="Plug_dom"/>
</dbReference>
<dbReference type="InterPro" id="IPR037066">
    <property type="entry name" value="Plug_dom_sf"/>
</dbReference>
<dbReference type="Gene3D" id="2.40.170.20">
    <property type="entry name" value="TonB-dependent receptor, beta-barrel domain"/>
    <property type="match status" value="1"/>
</dbReference>
<sequence length="1062" mass="118957">MGVGILIKGTRTGVSSSLDGTFEINAQPRSVLVFTSLGMKTLEIPVNNRTLINITMEDDNLLLDELVVVGWGTQKKENLSGAVSTVDVAKTLESRPISDVGRALQGSTPGLQITSTSGAIGGSPTIKIRATVSTIGGGSGNPLIMVDNVEVPSLSYVNPDDIESISTLKDASTTAIYGARAAFGAILITTKKGNKDGRVRVNYSNNFSWATPTDVPQHTRADLNLQYSYDQMNSLKTTPTYEYGQVGYYYNPDVIAKVKQWIDTYGDGKDLGREMVEGRDFDYRASGGAYFYRPWDIYDIYFKQWTPQQTQNVSVNGGSEKTQYSISAAYMNQKGVLKLFDDFYTRKNISGFISTDVNKWLTVRSRFMYAKTYEESPFLYASATYDPMYYLYRWHQVYPYGTYNGNEFRNAVNDLKGARPVEESSFYSRYTLGATVKIVDGLTADFDYTYNQNFSTSHTVGGYVSGINFWSRTANTSFDQFNGIYSTASYDYAQYNTSRRLGNVYNGYMTYDKKFGKHGLKAMAGTNIEDSEYVWHQSRRNGVYDFEKGEVNLAGGDQVSSSNHSWWSVAGMFARINYSYNDKYLLEVNGRYDGSSKFGEGKRWGFFPSASAAWRVTEEPWMKPVKHIVSSLKLRASYGEVGNQDVPLSSYISTMAITNPSAAGNYWLVGGNFKPYIGSAPALVDPSLTWETVTTLDIGMDARLFKDKLGVTVDWYQRKTLDMLSAGEVLPSTVGAAAPRRNFGELTTNGVEIALNYNHTFNNGLHLSLTGQFTDYKTIVSKFSSPNDPGISSTYYQGKVLGEIWGYKTDGLYQKEDFVWENGAIKQTLQPNGQLKNTLVEGIPNQYIYESGLFKFSPGDVKFKDLNGDGVIGYGLNTIGDPGDRTVIGNTTPRYQYGFRVGADWKGFDIDLFFQGVGKREIWATGNMVLPGYYGAEANYAHTMDYWTEDNTSAFYPRPLEYAQTAKWNYLANDRYLLNAAYLRMKNLNIGYTLPKNLLSKVNIQKLRVYFSGENLFEFDNMGDIPIDPEIDWTTTTANDSRSFGRSYPYRRTLSFGVQIEF</sequence>
<dbReference type="SUPFAM" id="SSF56935">
    <property type="entry name" value="Porins"/>
    <property type="match status" value="1"/>
</dbReference>
<evidence type="ECO:0008006" key="10">
    <source>
        <dbReference type="Google" id="ProtNLM"/>
    </source>
</evidence>
<name>A0A644X9S9_9ZZZZ</name>
<dbReference type="Pfam" id="PF13715">
    <property type="entry name" value="CarbopepD_reg_2"/>
    <property type="match status" value="1"/>
</dbReference>
<keyword evidence="3" id="KW-0812">Transmembrane</keyword>
<dbReference type="SUPFAM" id="SSF49464">
    <property type="entry name" value="Carboxypeptidase regulatory domain-like"/>
    <property type="match status" value="1"/>
</dbReference>
<dbReference type="Pfam" id="PF07715">
    <property type="entry name" value="Plug"/>
    <property type="match status" value="1"/>
</dbReference>
<evidence type="ECO:0000259" key="8">
    <source>
        <dbReference type="Pfam" id="PF07715"/>
    </source>
</evidence>
<feature type="domain" description="TonB-dependent receptor-like beta-barrel" evidence="7">
    <location>
        <begin position="393"/>
        <end position="1016"/>
    </location>
</feature>
<comment type="subcellular location">
    <subcellularLocation>
        <location evidence="1">Cell outer membrane</location>
        <topology evidence="1">Multi-pass membrane protein</topology>
    </subcellularLocation>
</comment>
<dbReference type="PROSITE" id="PS52016">
    <property type="entry name" value="TONB_DEPENDENT_REC_3"/>
    <property type="match status" value="1"/>
</dbReference>
<dbReference type="Pfam" id="PF00593">
    <property type="entry name" value="TonB_dep_Rec_b-barrel"/>
    <property type="match status" value="1"/>
</dbReference>
<evidence type="ECO:0000313" key="9">
    <source>
        <dbReference type="EMBL" id="MPM12920.1"/>
    </source>
</evidence>
<dbReference type="NCBIfam" id="TIGR04057">
    <property type="entry name" value="SusC_RagA_signa"/>
    <property type="match status" value="1"/>
</dbReference>
<keyword evidence="6" id="KW-0998">Cell outer membrane</keyword>
<gene>
    <name evidence="9" type="ORF">SDC9_59275</name>
</gene>
<reference evidence="9" key="1">
    <citation type="submission" date="2019-08" db="EMBL/GenBank/DDBJ databases">
        <authorList>
            <person name="Kucharzyk K."/>
            <person name="Murdoch R.W."/>
            <person name="Higgins S."/>
            <person name="Loffler F."/>
        </authorList>
    </citation>
    <scope>NUCLEOTIDE SEQUENCE</scope>
</reference>
<dbReference type="NCBIfam" id="TIGR04056">
    <property type="entry name" value="OMP_RagA_SusC"/>
    <property type="match status" value="1"/>
</dbReference>
<keyword evidence="4" id="KW-0798">TonB box</keyword>
<dbReference type="InterPro" id="IPR036942">
    <property type="entry name" value="Beta-barrel_TonB_sf"/>
</dbReference>
<dbReference type="InterPro" id="IPR000531">
    <property type="entry name" value="Beta-barrel_TonB"/>
</dbReference>
<dbReference type="InterPro" id="IPR008969">
    <property type="entry name" value="CarboxyPept-like_regulatory"/>
</dbReference>
<dbReference type="Gene3D" id="2.170.130.10">
    <property type="entry name" value="TonB-dependent receptor, plug domain"/>
    <property type="match status" value="1"/>
</dbReference>
<keyword evidence="2" id="KW-0813">Transport</keyword>
<evidence type="ECO:0000259" key="7">
    <source>
        <dbReference type="Pfam" id="PF00593"/>
    </source>
</evidence>
<evidence type="ECO:0000256" key="1">
    <source>
        <dbReference type="ARBA" id="ARBA00004571"/>
    </source>
</evidence>
<dbReference type="EMBL" id="VSSQ01002039">
    <property type="protein sequence ID" value="MPM12920.1"/>
    <property type="molecule type" value="Genomic_DNA"/>
</dbReference>
<accession>A0A644X9S9</accession>
<evidence type="ECO:0000256" key="2">
    <source>
        <dbReference type="ARBA" id="ARBA00022448"/>
    </source>
</evidence>
<dbReference type="InterPro" id="IPR023997">
    <property type="entry name" value="TonB-dep_OMP_SusC/RagA_CS"/>
</dbReference>
<dbReference type="InterPro" id="IPR023996">
    <property type="entry name" value="TonB-dep_OMP_SusC/RagA"/>
</dbReference>
<proteinExistence type="predicted"/>
<evidence type="ECO:0000256" key="4">
    <source>
        <dbReference type="ARBA" id="ARBA00023077"/>
    </source>
</evidence>
<dbReference type="InterPro" id="IPR039426">
    <property type="entry name" value="TonB-dep_rcpt-like"/>
</dbReference>
<keyword evidence="5" id="KW-0472">Membrane</keyword>
<evidence type="ECO:0000256" key="5">
    <source>
        <dbReference type="ARBA" id="ARBA00023136"/>
    </source>
</evidence>
<evidence type="ECO:0000256" key="6">
    <source>
        <dbReference type="ARBA" id="ARBA00023237"/>
    </source>
</evidence>
<evidence type="ECO:0000256" key="3">
    <source>
        <dbReference type="ARBA" id="ARBA00022692"/>
    </source>
</evidence>
<feature type="domain" description="TonB-dependent receptor plug" evidence="8">
    <location>
        <begin position="76"/>
        <end position="185"/>
    </location>
</feature>
<organism evidence="9">
    <name type="scientific">bioreactor metagenome</name>
    <dbReference type="NCBI Taxonomy" id="1076179"/>
    <lineage>
        <taxon>unclassified sequences</taxon>
        <taxon>metagenomes</taxon>
        <taxon>ecological metagenomes</taxon>
    </lineage>
</organism>
<dbReference type="GO" id="GO:0009279">
    <property type="term" value="C:cell outer membrane"/>
    <property type="evidence" value="ECO:0007669"/>
    <property type="project" value="UniProtKB-SubCell"/>
</dbReference>
<comment type="caution">
    <text evidence="9">The sequence shown here is derived from an EMBL/GenBank/DDBJ whole genome shotgun (WGS) entry which is preliminary data.</text>
</comment>
<protein>
    <recommendedName>
        <fullName evidence="10">TonB-dependent receptor SusC</fullName>
    </recommendedName>
</protein>
<dbReference type="AlphaFoldDB" id="A0A644X9S9"/>